<dbReference type="EMBL" id="AXCN02000399">
    <property type="status" value="NOT_ANNOTATED_CDS"/>
    <property type="molecule type" value="Genomic_DNA"/>
</dbReference>
<evidence type="ECO:0000256" key="2">
    <source>
        <dbReference type="PROSITE-ProRule" id="PRU00124"/>
    </source>
</evidence>
<dbReference type="InterPro" id="IPR036055">
    <property type="entry name" value="LDL_receptor-like_sf"/>
</dbReference>
<protein>
    <recommendedName>
        <fullName evidence="5">CUB domain-containing protein</fullName>
    </recommendedName>
</protein>
<dbReference type="STRING" id="69004.A0A182QSS8"/>
<dbReference type="InterPro" id="IPR053207">
    <property type="entry name" value="Non-NMDA_GluR_Accessory"/>
</dbReference>
<evidence type="ECO:0008006" key="5">
    <source>
        <dbReference type="Google" id="ProtNLM"/>
    </source>
</evidence>
<evidence type="ECO:0000256" key="1">
    <source>
        <dbReference type="ARBA" id="ARBA00023157"/>
    </source>
</evidence>
<dbReference type="EnsemblMetazoa" id="AFAF016101-RA">
    <property type="protein sequence ID" value="AFAF016101-PA"/>
    <property type="gene ID" value="AFAF016101"/>
</dbReference>
<dbReference type="Pfam" id="PF00057">
    <property type="entry name" value="Ldl_recept_a"/>
    <property type="match status" value="1"/>
</dbReference>
<proteinExistence type="predicted"/>
<dbReference type="CDD" id="cd00112">
    <property type="entry name" value="LDLa"/>
    <property type="match status" value="1"/>
</dbReference>
<keyword evidence="1" id="KW-1015">Disulfide bond</keyword>
<reference evidence="3" key="2">
    <citation type="submission" date="2020-05" db="UniProtKB">
        <authorList>
            <consortium name="EnsemblMetazoa"/>
        </authorList>
    </citation>
    <scope>IDENTIFICATION</scope>
    <source>
        <strain evidence="3">FAR1</strain>
    </source>
</reference>
<name>A0A182QSS8_9DIPT</name>
<dbReference type="PROSITE" id="PS01209">
    <property type="entry name" value="LDLRA_1"/>
    <property type="match status" value="1"/>
</dbReference>
<dbReference type="SUPFAM" id="SSF57424">
    <property type="entry name" value="LDL receptor-like module"/>
    <property type="match status" value="1"/>
</dbReference>
<dbReference type="InterPro" id="IPR023415">
    <property type="entry name" value="LDLR_class-A_CS"/>
</dbReference>
<sequence>MGQPGRPAVILSPTQTGPYLPTGGVEKMILKAIHCSLLAALALKLLGVCYGCKISEYPCKGGASCVPLDKYCDGRDDCGDGSDEPKLCTVCNRTYYGDIGRTYTLTVPPPQWNRLPFLCHLTFTASGHEQGDIVQIIFDKFTVGRFDEGLIDPDMDSSDASLTSGGDLPGCPEGFMQSSYCSIKPSDATEAANACRARLSSIHGTAVGFISEGETRFPGKSPKPAVHCTGEQKQFPKISTALDLRDVQAQLQQAAWE</sequence>
<dbReference type="Proteomes" id="UP000075886">
    <property type="component" value="Unassembled WGS sequence"/>
</dbReference>
<dbReference type="PANTHER" id="PTHR47537">
    <property type="entry name" value="CUBILIN"/>
    <property type="match status" value="1"/>
</dbReference>
<comment type="caution">
    <text evidence="2">Lacks conserved residue(s) required for the propagation of feature annotation.</text>
</comment>
<dbReference type="PANTHER" id="PTHR47537:SF8">
    <property type="entry name" value="CUB DOMAIN-CONTAINING PROTEIN"/>
    <property type="match status" value="1"/>
</dbReference>
<dbReference type="VEuPathDB" id="VectorBase:AFAF016101"/>
<accession>A0A182QSS8</accession>
<evidence type="ECO:0000313" key="4">
    <source>
        <dbReference type="Proteomes" id="UP000075886"/>
    </source>
</evidence>
<dbReference type="SMART" id="SM00192">
    <property type="entry name" value="LDLa"/>
    <property type="match status" value="1"/>
</dbReference>
<dbReference type="Gene3D" id="4.10.400.10">
    <property type="entry name" value="Low-density Lipoprotein Receptor"/>
    <property type="match status" value="1"/>
</dbReference>
<dbReference type="InterPro" id="IPR002172">
    <property type="entry name" value="LDrepeatLR_classA_rpt"/>
</dbReference>
<dbReference type="GO" id="GO:0005886">
    <property type="term" value="C:plasma membrane"/>
    <property type="evidence" value="ECO:0007669"/>
    <property type="project" value="TreeGrafter"/>
</dbReference>
<keyword evidence="4" id="KW-1185">Reference proteome</keyword>
<dbReference type="AlphaFoldDB" id="A0A182QSS8"/>
<reference evidence="4" key="1">
    <citation type="submission" date="2014-01" db="EMBL/GenBank/DDBJ databases">
        <title>The Genome Sequence of Anopheles farauti FAR1 (V2).</title>
        <authorList>
            <consortium name="The Broad Institute Genomics Platform"/>
            <person name="Neafsey D.E."/>
            <person name="Besansky N."/>
            <person name="Howell P."/>
            <person name="Walton C."/>
            <person name="Young S.K."/>
            <person name="Zeng Q."/>
            <person name="Gargeya S."/>
            <person name="Fitzgerald M."/>
            <person name="Haas B."/>
            <person name="Abouelleil A."/>
            <person name="Allen A.W."/>
            <person name="Alvarado L."/>
            <person name="Arachchi H.M."/>
            <person name="Berlin A.M."/>
            <person name="Chapman S.B."/>
            <person name="Gainer-Dewar J."/>
            <person name="Goldberg J."/>
            <person name="Griggs A."/>
            <person name="Gujja S."/>
            <person name="Hansen M."/>
            <person name="Howarth C."/>
            <person name="Imamovic A."/>
            <person name="Ireland A."/>
            <person name="Larimer J."/>
            <person name="McCowan C."/>
            <person name="Murphy C."/>
            <person name="Pearson M."/>
            <person name="Poon T.W."/>
            <person name="Priest M."/>
            <person name="Roberts A."/>
            <person name="Saif S."/>
            <person name="Shea T."/>
            <person name="Sisk P."/>
            <person name="Sykes S."/>
            <person name="Wortman J."/>
            <person name="Nusbaum C."/>
            <person name="Birren B."/>
        </authorList>
    </citation>
    <scope>NUCLEOTIDE SEQUENCE [LARGE SCALE GENOMIC DNA]</scope>
    <source>
        <strain evidence="4">FAR1</strain>
    </source>
</reference>
<evidence type="ECO:0000313" key="3">
    <source>
        <dbReference type="EnsemblMetazoa" id="AFAF016101-PA"/>
    </source>
</evidence>
<organism evidence="3 4">
    <name type="scientific">Anopheles farauti</name>
    <dbReference type="NCBI Taxonomy" id="69004"/>
    <lineage>
        <taxon>Eukaryota</taxon>
        <taxon>Metazoa</taxon>
        <taxon>Ecdysozoa</taxon>
        <taxon>Arthropoda</taxon>
        <taxon>Hexapoda</taxon>
        <taxon>Insecta</taxon>
        <taxon>Pterygota</taxon>
        <taxon>Neoptera</taxon>
        <taxon>Endopterygota</taxon>
        <taxon>Diptera</taxon>
        <taxon>Nematocera</taxon>
        <taxon>Culicoidea</taxon>
        <taxon>Culicidae</taxon>
        <taxon>Anophelinae</taxon>
        <taxon>Anopheles</taxon>
    </lineage>
</organism>
<dbReference type="PROSITE" id="PS50068">
    <property type="entry name" value="LDLRA_2"/>
    <property type="match status" value="1"/>
</dbReference>